<sequence>MLSVRGRGPMAVVIEPVARRLVTWGVTPNAVTVCSTVLAVAFAVTLVPTGHHFLAGLLIGLTVLTDMVDGTMARMRGGGTKFGATLDATCDRIADGALFGAVAWWLARVHDTSSPWLLIAALVIIVASQVTSYVKARAEASGIKVDGGLIERPERLIIGLVTLGLGAGGLGIPYLLGAGLTLLAVGSVYTVLERLVIVARAEGGQDRIAAPTGAREFTGDATDPAGHGDGPGTTGDDDGRRGPAAGEGRS</sequence>
<feature type="transmembrane region" description="Helical" evidence="17">
    <location>
        <begin position="113"/>
        <end position="134"/>
    </location>
</feature>
<name>A0A3R8RFH6_9CORY</name>
<evidence type="ECO:0000256" key="12">
    <source>
        <dbReference type="ARBA" id="ARBA00023136"/>
    </source>
</evidence>
<dbReference type="AlphaFoldDB" id="A0A3R8RFH6"/>
<accession>A0A3R8RFH6</accession>
<feature type="binding site" evidence="17">
    <location>
        <position position="70"/>
    </location>
    <ligand>
        <name>a CDP-1,2-diacyl-sn-glycerol</name>
        <dbReference type="ChEBI" id="CHEBI:58332"/>
    </ligand>
</feature>
<keyword evidence="8 17" id="KW-0812">Transmembrane</keyword>
<dbReference type="GO" id="GO:0005886">
    <property type="term" value="C:plasma membrane"/>
    <property type="evidence" value="ECO:0007669"/>
    <property type="project" value="UniProtKB-SubCell"/>
</dbReference>
<dbReference type="EMBL" id="PQNK01000001">
    <property type="protein sequence ID" value="RRO87980.1"/>
    <property type="molecule type" value="Genomic_DNA"/>
</dbReference>
<feature type="region of interest" description="Disordered" evidence="19">
    <location>
        <begin position="209"/>
        <end position="250"/>
    </location>
</feature>
<dbReference type="InterPro" id="IPR044268">
    <property type="entry name" value="PIP_synthase_PgsA1"/>
</dbReference>
<evidence type="ECO:0000256" key="19">
    <source>
        <dbReference type="SAM" id="MobiDB-lite"/>
    </source>
</evidence>
<keyword evidence="10 17" id="KW-0460">Magnesium</keyword>
<feature type="binding site" evidence="17">
    <location>
        <position position="91"/>
    </location>
    <ligand>
        <name>Mg(2+)</name>
        <dbReference type="ChEBI" id="CHEBI:18420"/>
        <label>2</label>
    </ligand>
</feature>
<evidence type="ECO:0000256" key="15">
    <source>
        <dbReference type="ARBA" id="ARBA00033137"/>
    </source>
</evidence>
<dbReference type="InterPro" id="IPR000462">
    <property type="entry name" value="CDP-OH_P_trans"/>
</dbReference>
<evidence type="ECO:0000256" key="13">
    <source>
        <dbReference type="ARBA" id="ARBA00023935"/>
    </source>
</evidence>
<proteinExistence type="inferred from homology"/>
<comment type="caution">
    <text evidence="20">The sequence shown here is derived from an EMBL/GenBank/DDBJ whole genome shotgun (WGS) entry which is preliminary data.</text>
</comment>
<evidence type="ECO:0000313" key="20">
    <source>
        <dbReference type="EMBL" id="RRO87980.1"/>
    </source>
</evidence>
<dbReference type="HAMAP" id="MF_02241">
    <property type="entry name" value="PIP_synthase"/>
    <property type="match status" value="1"/>
</dbReference>
<keyword evidence="12 17" id="KW-0472">Membrane</keyword>
<evidence type="ECO:0000256" key="7">
    <source>
        <dbReference type="ARBA" id="ARBA00022679"/>
    </source>
</evidence>
<keyword evidence="11 17" id="KW-1133">Transmembrane helix</keyword>
<comment type="pathway">
    <text evidence="3">Lipid metabolism.</text>
</comment>
<dbReference type="RefSeq" id="WP_125172965.1">
    <property type="nucleotide sequence ID" value="NZ_JAPJOD010000044.1"/>
</dbReference>
<dbReference type="Proteomes" id="UP000276526">
    <property type="component" value="Unassembled WGS sequence"/>
</dbReference>
<reference evidence="20 21" key="1">
    <citation type="submission" date="2018-01" db="EMBL/GenBank/DDBJ databases">
        <title>Twenty Corynebacterium bovis Genomes.</title>
        <authorList>
            <person name="Gulvik C.A."/>
        </authorList>
    </citation>
    <scope>NUCLEOTIDE SEQUENCE [LARGE SCALE GENOMIC DNA]</scope>
    <source>
        <strain evidence="20 21">F6900</strain>
    </source>
</reference>
<evidence type="ECO:0000256" key="1">
    <source>
        <dbReference type="ARBA" id="ARBA00004651"/>
    </source>
</evidence>
<evidence type="ECO:0000256" key="3">
    <source>
        <dbReference type="ARBA" id="ARBA00005189"/>
    </source>
</evidence>
<evidence type="ECO:0000256" key="14">
    <source>
        <dbReference type="ARBA" id="ARBA00024082"/>
    </source>
</evidence>
<dbReference type="EC" id="2.7.8.-" evidence="17"/>
<gene>
    <name evidence="20" type="ORF">CXF48_01110</name>
</gene>
<keyword evidence="9 17" id="KW-0479">Metal-binding</keyword>
<evidence type="ECO:0000256" key="18">
    <source>
        <dbReference type="RuleBase" id="RU003750"/>
    </source>
</evidence>
<feature type="binding site" evidence="17">
    <location>
        <position position="80"/>
    </location>
    <ligand>
        <name>a CDP-1,2-diacyl-sn-glycerol</name>
        <dbReference type="ChEBI" id="CHEBI:58332"/>
    </ligand>
</feature>
<comment type="catalytic activity">
    <reaction evidence="13 17">
        <text>1,2-di-(9Z-octadecenoyl)-sn-glycero-3-cytidine-5'-diphosphate + 1D-myo-inositol 3-phosphate = 1,2-di-(9Z-octadecenoyl)-sn-glycero-3-phospho-(1D-myo-inositol-3-phosphate) + CMP + H(+)</text>
        <dbReference type="Rhea" id="RHEA:61216"/>
        <dbReference type="ChEBI" id="CHEBI:15378"/>
        <dbReference type="ChEBI" id="CHEBI:58401"/>
        <dbReference type="ChEBI" id="CHEBI:60377"/>
        <dbReference type="ChEBI" id="CHEBI:85356"/>
        <dbReference type="ChEBI" id="CHEBI:144472"/>
    </reaction>
</comment>
<keyword evidence="17" id="KW-0444">Lipid biosynthesis</keyword>
<keyword evidence="17" id="KW-1208">Phospholipid metabolism</keyword>
<comment type="function">
    <text evidence="17">Catalyzes the conjugation of the 1'-hydroxyl group of D-myo-inositol-3-phosphate (also named L-myo-inositol-1-phosphate) with a lipid tail of cytidine diphosphate diacylglycerol (CDP-DAG), forming phosphatidylinositol phosphate (PIP) and CMP. PIP is a precursor of phosphatidylinositol (PI) which is an essential lipid required for cell wall formation.</text>
</comment>
<dbReference type="PROSITE" id="PS00379">
    <property type="entry name" value="CDP_ALCOHOL_P_TRANSF"/>
    <property type="match status" value="1"/>
</dbReference>
<feature type="binding site" evidence="17">
    <location>
        <position position="87"/>
    </location>
    <ligand>
        <name>Mg(2+)</name>
        <dbReference type="ChEBI" id="CHEBI:18420"/>
        <label>2</label>
    </ligand>
</feature>
<keyword evidence="6 17" id="KW-1003">Cell membrane</keyword>
<evidence type="ECO:0000256" key="2">
    <source>
        <dbReference type="ARBA" id="ARBA00004805"/>
    </source>
</evidence>
<feature type="binding site" evidence="17">
    <location>
        <position position="66"/>
    </location>
    <ligand>
        <name>Mg(2+)</name>
        <dbReference type="ChEBI" id="CHEBI:18420"/>
        <label>1</label>
    </ligand>
</feature>
<protein>
    <recommendedName>
        <fullName evidence="14 17">Phosphatidylinositol phosphate synthase</fullName>
        <shortName evidence="17">PIP synthase</shortName>
        <ecNumber evidence="17">2.7.8.-</ecNumber>
    </recommendedName>
    <alternativeName>
        <fullName evidence="15 17">CDP-diacylglycerol--D-myo-inositol-3-phosphate 3-phosphatidyltransferase</fullName>
    </alternativeName>
</protein>
<dbReference type="Gene3D" id="1.20.120.1760">
    <property type="match status" value="1"/>
</dbReference>
<feature type="binding site" evidence="17">
    <location>
        <begin position="29"/>
        <end position="32"/>
    </location>
    <ligand>
        <name>a CDP-1,2-diacyl-sn-glycerol</name>
        <dbReference type="ChEBI" id="CHEBI:58332"/>
    </ligand>
</feature>
<keyword evidence="17" id="KW-0443">Lipid metabolism</keyword>
<evidence type="ECO:0000313" key="21">
    <source>
        <dbReference type="Proteomes" id="UP000276526"/>
    </source>
</evidence>
<dbReference type="NCBIfam" id="NF045883">
    <property type="entry name" value="PIPSynth"/>
    <property type="match status" value="1"/>
</dbReference>
<evidence type="ECO:0000256" key="17">
    <source>
        <dbReference type="HAMAP-Rule" id="MF_02241"/>
    </source>
</evidence>
<feature type="transmembrane region" description="Helical" evidence="17">
    <location>
        <begin position="155"/>
        <end position="176"/>
    </location>
</feature>
<comment type="pathway">
    <text evidence="2 17">Phospholipid metabolism; phosphatidylinositol phosphate biosynthesis.</text>
</comment>
<dbReference type="UniPathway" id="UPA00220"/>
<feature type="active site" description="Proton acceptor" evidence="17">
    <location>
        <position position="91"/>
    </location>
</feature>
<feature type="binding site" evidence="17">
    <location>
        <position position="74"/>
    </location>
    <ligand>
        <name>a CDP-1,2-diacyl-sn-glycerol</name>
        <dbReference type="ChEBI" id="CHEBI:58332"/>
    </ligand>
</feature>
<evidence type="ECO:0000256" key="6">
    <source>
        <dbReference type="ARBA" id="ARBA00022475"/>
    </source>
</evidence>
<evidence type="ECO:0000256" key="9">
    <source>
        <dbReference type="ARBA" id="ARBA00022723"/>
    </source>
</evidence>
<comment type="cofactor">
    <cofactor evidence="17">
        <name>Mg(2+)</name>
        <dbReference type="ChEBI" id="CHEBI:18420"/>
    </cofactor>
    <text evidence="17">Contains a di-nuclear catalytic Mg(2+) center.</text>
</comment>
<evidence type="ECO:0000256" key="5">
    <source>
        <dbReference type="ARBA" id="ARBA00011738"/>
    </source>
</evidence>
<feature type="transmembrane region" description="Helical" evidence="17">
    <location>
        <begin position="21"/>
        <end position="44"/>
    </location>
</feature>
<keyword evidence="7 17" id="KW-0808">Transferase</keyword>
<evidence type="ECO:0000256" key="8">
    <source>
        <dbReference type="ARBA" id="ARBA00022692"/>
    </source>
</evidence>
<evidence type="ECO:0000256" key="16">
    <source>
        <dbReference type="ARBA" id="ARBA00048865"/>
    </source>
</evidence>
<comment type="catalytic activity">
    <reaction evidence="16 17">
        <text>a CDP-1,2-diacyl-sn-glycerol + 1D-myo-inositol 3-phosphate = a 1,2-diacyl-sn-glycero-3-phospho-(1D-myo-inositol-3-phosphate) + CMP + H(+)</text>
        <dbReference type="Rhea" id="RHEA:60504"/>
        <dbReference type="ChEBI" id="CHEBI:15378"/>
        <dbReference type="ChEBI" id="CHEBI:58088"/>
        <dbReference type="ChEBI" id="CHEBI:58332"/>
        <dbReference type="ChEBI" id="CHEBI:58401"/>
        <dbReference type="ChEBI" id="CHEBI:60377"/>
    </reaction>
</comment>
<organism evidence="20 21">
    <name type="scientific">Corynebacterium bovis</name>
    <dbReference type="NCBI Taxonomy" id="36808"/>
    <lineage>
        <taxon>Bacteria</taxon>
        <taxon>Bacillati</taxon>
        <taxon>Actinomycetota</taxon>
        <taxon>Actinomycetes</taxon>
        <taxon>Mycobacteriales</taxon>
        <taxon>Corynebacteriaceae</taxon>
        <taxon>Corynebacterium</taxon>
    </lineage>
</organism>
<dbReference type="GO" id="GO:0016780">
    <property type="term" value="F:phosphotransferase activity, for other substituted phosphate groups"/>
    <property type="evidence" value="ECO:0007669"/>
    <property type="project" value="UniProtKB-UniRule"/>
</dbReference>
<feature type="binding site" evidence="17">
    <location>
        <position position="66"/>
    </location>
    <ligand>
        <name>Mg(2+)</name>
        <dbReference type="ChEBI" id="CHEBI:18420"/>
        <label>2</label>
    </ligand>
</feature>
<evidence type="ECO:0000256" key="11">
    <source>
        <dbReference type="ARBA" id="ARBA00022989"/>
    </source>
</evidence>
<comment type="subunit">
    <text evidence="5 17">Homodimer.</text>
</comment>
<comment type="similarity">
    <text evidence="4 17 18">Belongs to the CDP-alcohol phosphatidyltransferase class-I family.</text>
</comment>
<feature type="binding site" evidence="17">
    <location>
        <position position="87"/>
    </location>
    <ligand>
        <name>Mg(2+)</name>
        <dbReference type="ChEBI" id="CHEBI:18420"/>
        <label>1</label>
    </ligand>
</feature>
<dbReference type="Pfam" id="PF01066">
    <property type="entry name" value="CDP-OH_P_transf"/>
    <property type="match status" value="1"/>
</dbReference>
<dbReference type="InterPro" id="IPR043130">
    <property type="entry name" value="CDP-OH_PTrfase_TM_dom"/>
</dbReference>
<comment type="subcellular location">
    <subcellularLocation>
        <location evidence="1 17">Cell membrane</location>
        <topology evidence="1 17">Multi-pass membrane protein</topology>
    </subcellularLocation>
</comment>
<feature type="binding site" evidence="17">
    <location>
        <position position="69"/>
    </location>
    <ligand>
        <name>Mg(2+)</name>
        <dbReference type="ChEBI" id="CHEBI:18420"/>
        <label>1</label>
    </ligand>
</feature>
<dbReference type="InterPro" id="IPR048254">
    <property type="entry name" value="CDP_ALCOHOL_P_TRANSF_CS"/>
</dbReference>
<evidence type="ECO:0000256" key="4">
    <source>
        <dbReference type="ARBA" id="ARBA00010441"/>
    </source>
</evidence>
<dbReference type="GO" id="GO:0000287">
    <property type="term" value="F:magnesium ion binding"/>
    <property type="evidence" value="ECO:0007669"/>
    <property type="project" value="UniProtKB-UniRule"/>
</dbReference>
<evidence type="ECO:0000256" key="10">
    <source>
        <dbReference type="ARBA" id="ARBA00022842"/>
    </source>
</evidence>
<comment type="caution">
    <text evidence="17">Lacks conserved residue(s) required for the propagation of feature annotation.</text>
</comment>
<keyword evidence="17" id="KW-0594">Phospholipid biosynthesis</keyword>
<dbReference type="GO" id="GO:0008654">
    <property type="term" value="P:phospholipid biosynthetic process"/>
    <property type="evidence" value="ECO:0007669"/>
    <property type="project" value="UniProtKB-UniRule"/>
</dbReference>